<feature type="transmembrane region" description="Helical" evidence="1">
    <location>
        <begin position="108"/>
        <end position="130"/>
    </location>
</feature>
<keyword evidence="1" id="KW-0812">Transmembrane</keyword>
<evidence type="ECO:0000256" key="1">
    <source>
        <dbReference type="SAM" id="Phobius"/>
    </source>
</evidence>
<dbReference type="Proteomes" id="UP000610746">
    <property type="component" value="Unassembled WGS sequence"/>
</dbReference>
<protein>
    <submittedName>
        <fullName evidence="2">Uncharacterized protein</fullName>
    </submittedName>
</protein>
<gene>
    <name evidence="2" type="ORF">HNQ03_003071</name>
</gene>
<dbReference type="RefSeq" id="WP_173780514.1">
    <property type="nucleotide sequence ID" value="NZ_JABSNO010000035.1"/>
</dbReference>
<sequence>MEIHLKIIGVLLILLSLVHFDLPKRFDWKNNLAGLNLFNRQMFKVHVVFIMMMEILLGILFFTSSVELVNTNLGKKICLGLGFFWGLRAVFQFFVYSPKLWRGKTFETIIHILFSILWFYLTIIFFVIAFQ</sequence>
<reference evidence="2" key="1">
    <citation type="submission" date="2020-05" db="EMBL/GenBank/DDBJ databases">
        <title>Genomic Encyclopedia of Type Strains, Phase IV (KMG-V): Genome sequencing to study the core and pangenomes of soil and plant-associated prokaryotes.</title>
        <authorList>
            <person name="Whitman W."/>
        </authorList>
    </citation>
    <scope>NUCLEOTIDE SEQUENCE</scope>
    <source>
        <strain evidence="2">16F</strain>
    </source>
</reference>
<keyword evidence="1" id="KW-1133">Transmembrane helix</keyword>
<feature type="transmembrane region" description="Helical" evidence="1">
    <location>
        <begin position="44"/>
        <end position="65"/>
    </location>
</feature>
<feature type="transmembrane region" description="Helical" evidence="1">
    <location>
        <begin position="77"/>
        <end position="96"/>
    </location>
</feature>
<evidence type="ECO:0000313" key="2">
    <source>
        <dbReference type="EMBL" id="NRS93979.1"/>
    </source>
</evidence>
<evidence type="ECO:0000313" key="3">
    <source>
        <dbReference type="Proteomes" id="UP000610746"/>
    </source>
</evidence>
<accession>A0A8J8KCS7</accession>
<name>A0A8J8KCS7_9FLAO</name>
<comment type="caution">
    <text evidence="2">The sequence shown here is derived from an EMBL/GenBank/DDBJ whole genome shotgun (WGS) entry which is preliminary data.</text>
</comment>
<keyword evidence="1" id="KW-0472">Membrane</keyword>
<proteinExistence type="predicted"/>
<organism evidence="2 3">
    <name type="scientific">Frigoriflavimonas asaccharolytica</name>
    <dbReference type="NCBI Taxonomy" id="2735899"/>
    <lineage>
        <taxon>Bacteria</taxon>
        <taxon>Pseudomonadati</taxon>
        <taxon>Bacteroidota</taxon>
        <taxon>Flavobacteriia</taxon>
        <taxon>Flavobacteriales</taxon>
        <taxon>Weeksellaceae</taxon>
        <taxon>Frigoriflavimonas</taxon>
    </lineage>
</organism>
<dbReference type="AlphaFoldDB" id="A0A8J8KCS7"/>
<dbReference type="EMBL" id="JABSNO010000035">
    <property type="protein sequence ID" value="NRS93979.1"/>
    <property type="molecule type" value="Genomic_DNA"/>
</dbReference>
<keyword evidence="3" id="KW-1185">Reference proteome</keyword>